<accession>A0A9E8NJJ2</accession>
<evidence type="ECO:0000313" key="7">
    <source>
        <dbReference type="Proteomes" id="UP001164653"/>
    </source>
</evidence>
<dbReference type="InterPro" id="IPR017941">
    <property type="entry name" value="Rieske_2Fe-2S"/>
</dbReference>
<organism evidence="6 7">
    <name type="scientific">Dyadobacter pollutisoli</name>
    <dbReference type="NCBI Taxonomy" id="2910158"/>
    <lineage>
        <taxon>Bacteria</taxon>
        <taxon>Pseudomonadati</taxon>
        <taxon>Bacteroidota</taxon>
        <taxon>Cytophagia</taxon>
        <taxon>Cytophagales</taxon>
        <taxon>Spirosomataceae</taxon>
        <taxon>Dyadobacter</taxon>
    </lineage>
</organism>
<keyword evidence="2" id="KW-0479">Metal-binding</keyword>
<keyword evidence="4" id="KW-0411">Iron-sulfur</keyword>
<dbReference type="GO" id="GO:0051537">
    <property type="term" value="F:2 iron, 2 sulfur cluster binding"/>
    <property type="evidence" value="ECO:0007669"/>
    <property type="project" value="UniProtKB-KW"/>
</dbReference>
<dbReference type="AlphaFoldDB" id="A0A9E8NJJ2"/>
<dbReference type="PROSITE" id="PS51257">
    <property type="entry name" value="PROKAR_LIPOPROTEIN"/>
    <property type="match status" value="1"/>
</dbReference>
<dbReference type="Proteomes" id="UP001164653">
    <property type="component" value="Chromosome"/>
</dbReference>
<dbReference type="KEGG" id="dpf:ON006_13605"/>
<feature type="domain" description="Rieske" evidence="5">
    <location>
        <begin position="82"/>
        <end position="175"/>
    </location>
</feature>
<evidence type="ECO:0000256" key="3">
    <source>
        <dbReference type="ARBA" id="ARBA00023004"/>
    </source>
</evidence>
<sequence>MTRLDFLKSIGFKGPALVALLTSCVREEDTFVEALSVQDQTSETPATDTTSLGGATDVSMKLKSPAAISTEALNAITGVKLRIDLTLSANAALLTVGGYLIKSGIVTAQSSSGVLVAATQTCSHEPKNKVIFNKTEFYCTEHGARFSLTGSGLNTFGNAGLTIYKTATDGNTVVIY</sequence>
<dbReference type="SUPFAM" id="SSF50022">
    <property type="entry name" value="ISP domain"/>
    <property type="match status" value="1"/>
</dbReference>
<name>A0A9E8NJJ2_9BACT</name>
<keyword evidence="1" id="KW-0001">2Fe-2S</keyword>
<proteinExistence type="predicted"/>
<evidence type="ECO:0000256" key="4">
    <source>
        <dbReference type="ARBA" id="ARBA00023014"/>
    </source>
</evidence>
<dbReference type="PROSITE" id="PS51296">
    <property type="entry name" value="RIESKE"/>
    <property type="match status" value="1"/>
</dbReference>
<dbReference type="Gene3D" id="2.102.10.10">
    <property type="entry name" value="Rieske [2Fe-2S] iron-sulphur domain"/>
    <property type="match status" value="1"/>
</dbReference>
<protein>
    <submittedName>
        <fullName evidence="6">(2Fe-2S)-binding protein</fullName>
    </submittedName>
</protein>
<gene>
    <name evidence="6" type="ORF">ON006_13605</name>
</gene>
<dbReference type="InterPro" id="IPR036922">
    <property type="entry name" value="Rieske_2Fe-2S_sf"/>
</dbReference>
<evidence type="ECO:0000313" key="6">
    <source>
        <dbReference type="EMBL" id="WAC15447.1"/>
    </source>
</evidence>
<dbReference type="GO" id="GO:0046872">
    <property type="term" value="F:metal ion binding"/>
    <property type="evidence" value="ECO:0007669"/>
    <property type="project" value="UniProtKB-KW"/>
</dbReference>
<keyword evidence="3" id="KW-0408">Iron</keyword>
<evidence type="ECO:0000256" key="2">
    <source>
        <dbReference type="ARBA" id="ARBA00022723"/>
    </source>
</evidence>
<keyword evidence="7" id="KW-1185">Reference proteome</keyword>
<dbReference type="EMBL" id="CP112998">
    <property type="protein sequence ID" value="WAC15447.1"/>
    <property type="molecule type" value="Genomic_DNA"/>
</dbReference>
<evidence type="ECO:0000256" key="1">
    <source>
        <dbReference type="ARBA" id="ARBA00022714"/>
    </source>
</evidence>
<reference evidence="6" key="1">
    <citation type="submission" date="2022-11" db="EMBL/GenBank/DDBJ databases">
        <title>Dyadobacter pollutisoli sp. nov., isolated from plastic dumped soil.</title>
        <authorList>
            <person name="Kim J.M."/>
            <person name="Kim K.R."/>
            <person name="Lee J.K."/>
            <person name="Hao L."/>
            <person name="Jeon C.O."/>
        </authorList>
    </citation>
    <scope>NUCLEOTIDE SEQUENCE</scope>
    <source>
        <strain evidence="6">U1</strain>
    </source>
</reference>
<evidence type="ECO:0000259" key="5">
    <source>
        <dbReference type="PROSITE" id="PS51296"/>
    </source>
</evidence>